<evidence type="ECO:0000256" key="2">
    <source>
        <dbReference type="ARBA" id="ARBA00022475"/>
    </source>
</evidence>
<feature type="transmembrane region" description="Helical" evidence="6">
    <location>
        <begin position="101"/>
        <end position="119"/>
    </location>
</feature>
<evidence type="ECO:0000313" key="8">
    <source>
        <dbReference type="Proteomes" id="UP000325161"/>
    </source>
</evidence>
<comment type="subcellular location">
    <subcellularLocation>
        <location evidence="1">Cell membrane</location>
        <topology evidence="1">Multi-pass membrane protein</topology>
    </subcellularLocation>
</comment>
<evidence type="ECO:0000256" key="4">
    <source>
        <dbReference type="ARBA" id="ARBA00022989"/>
    </source>
</evidence>
<dbReference type="KEGG" id="pacr:FXN63_02990"/>
<feature type="transmembrane region" description="Helical" evidence="6">
    <location>
        <begin position="44"/>
        <end position="61"/>
    </location>
</feature>
<keyword evidence="2" id="KW-1003">Cell membrane</keyword>
<accession>A0A5C0AW48</accession>
<evidence type="ECO:0000256" key="6">
    <source>
        <dbReference type="SAM" id="Phobius"/>
    </source>
</evidence>
<feature type="transmembrane region" description="Helical" evidence="6">
    <location>
        <begin position="126"/>
        <end position="142"/>
    </location>
</feature>
<reference evidence="7 8" key="1">
    <citation type="submission" date="2019-08" db="EMBL/GenBank/DDBJ databases">
        <title>Amphibian skin-associated Pigmentiphaga: genome sequence and occurrence across geography and hosts.</title>
        <authorList>
            <person name="Bletz M.C."/>
            <person name="Bunk B."/>
            <person name="Sproeer C."/>
            <person name="Biwer P."/>
            <person name="Reiter S."/>
            <person name="Rabemananjara F.C.E."/>
            <person name="Schulz S."/>
            <person name="Overmann J."/>
            <person name="Vences M."/>
        </authorList>
    </citation>
    <scope>NUCLEOTIDE SEQUENCE [LARGE SCALE GENOMIC DNA]</scope>
    <source>
        <strain evidence="7 8">Mada1488</strain>
    </source>
</reference>
<dbReference type="InterPro" id="IPR019108">
    <property type="entry name" value="Caa3_assmbl_CtaG-rel"/>
</dbReference>
<dbReference type="RefSeq" id="WP_148812707.1">
    <property type="nucleotide sequence ID" value="NZ_CP043046.1"/>
</dbReference>
<evidence type="ECO:0000313" key="7">
    <source>
        <dbReference type="EMBL" id="QEI04921.1"/>
    </source>
</evidence>
<sequence>MATGLFASSPSAASLDSILAAVPYCGVAATPDDLWQRWNLDPWLIAAFGGVALAYLVHARRTPGPIDSRRSTWFALGWAVALLALISPLCAWAVALFSVRVGQHMILTLVAAPLLALGFPSARARPWLAGLAFLLALWLWHYPPVYAWSLRSDLVYWVMQISLIGASVALWQAVFATDSRQGERIAVGIASTVHMGLLGALLTFASRPFYQAHWGSTEVWGLSALADQQLAGLLMWVPGGVAFGALGLAAFLGWWRRADASQALQAGSISTGKPITTVATSATP</sequence>
<dbReference type="Pfam" id="PF09678">
    <property type="entry name" value="Caa3_CtaG"/>
    <property type="match status" value="2"/>
</dbReference>
<evidence type="ECO:0000256" key="5">
    <source>
        <dbReference type="ARBA" id="ARBA00023136"/>
    </source>
</evidence>
<proteinExistence type="predicted"/>
<feature type="transmembrane region" description="Helical" evidence="6">
    <location>
        <begin position="154"/>
        <end position="174"/>
    </location>
</feature>
<organism evidence="7 8">
    <name type="scientific">Pigmentiphaga aceris</name>
    <dbReference type="NCBI Taxonomy" id="1940612"/>
    <lineage>
        <taxon>Bacteria</taxon>
        <taxon>Pseudomonadati</taxon>
        <taxon>Pseudomonadota</taxon>
        <taxon>Betaproteobacteria</taxon>
        <taxon>Burkholderiales</taxon>
        <taxon>Alcaligenaceae</taxon>
        <taxon>Pigmentiphaga</taxon>
    </lineage>
</organism>
<evidence type="ECO:0000256" key="1">
    <source>
        <dbReference type="ARBA" id="ARBA00004651"/>
    </source>
</evidence>
<keyword evidence="8" id="KW-1185">Reference proteome</keyword>
<feature type="transmembrane region" description="Helical" evidence="6">
    <location>
        <begin position="230"/>
        <end position="255"/>
    </location>
</feature>
<dbReference type="AlphaFoldDB" id="A0A5C0AW48"/>
<feature type="transmembrane region" description="Helical" evidence="6">
    <location>
        <begin position="73"/>
        <end position="95"/>
    </location>
</feature>
<protein>
    <submittedName>
        <fullName evidence="7">Cytochrome c oxidase assembly protein</fullName>
    </submittedName>
</protein>
<keyword evidence="4 6" id="KW-1133">Transmembrane helix</keyword>
<feature type="transmembrane region" description="Helical" evidence="6">
    <location>
        <begin position="186"/>
        <end position="210"/>
    </location>
</feature>
<dbReference type="OrthoDB" id="9808789at2"/>
<dbReference type="Proteomes" id="UP000325161">
    <property type="component" value="Chromosome"/>
</dbReference>
<keyword evidence="3 6" id="KW-0812">Transmembrane</keyword>
<evidence type="ECO:0000256" key="3">
    <source>
        <dbReference type="ARBA" id="ARBA00022692"/>
    </source>
</evidence>
<dbReference type="GO" id="GO:0005886">
    <property type="term" value="C:plasma membrane"/>
    <property type="evidence" value="ECO:0007669"/>
    <property type="project" value="UniProtKB-SubCell"/>
</dbReference>
<keyword evidence="5 6" id="KW-0472">Membrane</keyword>
<dbReference type="EMBL" id="CP043046">
    <property type="protein sequence ID" value="QEI04921.1"/>
    <property type="molecule type" value="Genomic_DNA"/>
</dbReference>
<gene>
    <name evidence="7" type="ORF">FXN63_02990</name>
</gene>
<name>A0A5C0AW48_9BURK</name>